<comment type="function">
    <text evidence="14">Plant lipoxygenase may be involved in a number of diverse aspects of plant physiology including growth and development, pest resistance, and senescence or responses to wounding.</text>
</comment>
<keyword evidence="8 13" id="KW-0560">Oxidoreductase</keyword>
<dbReference type="GO" id="GO:0046872">
    <property type="term" value="F:metal ion binding"/>
    <property type="evidence" value="ECO:0007669"/>
    <property type="project" value="UniProtKB-UniRule"/>
</dbReference>
<keyword evidence="9 13" id="KW-0408">Iron</keyword>
<evidence type="ECO:0000256" key="12">
    <source>
        <dbReference type="PROSITE-ProRule" id="PRU00152"/>
    </source>
</evidence>
<dbReference type="InterPro" id="IPR020833">
    <property type="entry name" value="LipOase_Fe_BS"/>
</dbReference>
<dbReference type="GO" id="GO:0016702">
    <property type="term" value="F:oxidoreductase activity, acting on single donors with incorporation of molecular oxygen, incorporation of two atoms of oxygen"/>
    <property type="evidence" value="ECO:0007669"/>
    <property type="project" value="InterPro"/>
</dbReference>
<dbReference type="EMBL" id="JAHRHJ020000001">
    <property type="protein sequence ID" value="KAH9328231.1"/>
    <property type="molecule type" value="Genomic_DNA"/>
</dbReference>
<dbReference type="PANTHER" id="PTHR11771">
    <property type="entry name" value="LIPOXYGENASE"/>
    <property type="match status" value="1"/>
</dbReference>
<keyword evidence="11 14" id="KW-0275">Fatty acid biosynthesis</keyword>
<evidence type="ECO:0000256" key="3">
    <source>
        <dbReference type="ARBA" id="ARBA00022516"/>
    </source>
</evidence>
<evidence type="ECO:0000256" key="14">
    <source>
        <dbReference type="RuleBase" id="RU003975"/>
    </source>
</evidence>
<evidence type="ECO:0000256" key="7">
    <source>
        <dbReference type="ARBA" id="ARBA00022964"/>
    </source>
</evidence>
<dbReference type="PROSITE" id="PS00711">
    <property type="entry name" value="LIPOXYGENASE_1"/>
    <property type="match status" value="1"/>
</dbReference>
<dbReference type="Proteomes" id="UP000824469">
    <property type="component" value="Unassembled WGS sequence"/>
</dbReference>
<keyword evidence="18" id="KW-1185">Reference proteome</keyword>
<comment type="caution">
    <text evidence="17">The sequence shown here is derived from an EMBL/GenBank/DDBJ whole genome shotgun (WGS) entry which is preliminary data.</text>
</comment>
<evidence type="ECO:0000256" key="9">
    <source>
        <dbReference type="ARBA" id="ARBA00023004"/>
    </source>
</evidence>
<feature type="domain" description="PLAT" evidence="15">
    <location>
        <begin position="1"/>
        <end position="93"/>
    </location>
</feature>
<dbReference type="OMA" id="ETPKGMA"/>
<evidence type="ECO:0000256" key="8">
    <source>
        <dbReference type="ARBA" id="ARBA00023002"/>
    </source>
</evidence>
<keyword evidence="10" id="KW-0443">Lipid metabolism</keyword>
<evidence type="ECO:0000259" key="15">
    <source>
        <dbReference type="PROSITE" id="PS50095"/>
    </source>
</evidence>
<keyword evidence="3 14" id="KW-0444">Lipid biosynthesis</keyword>
<feature type="domain" description="Lipoxygenase" evidence="16">
    <location>
        <begin position="102"/>
        <end position="159"/>
    </location>
</feature>
<dbReference type="InterPro" id="IPR020834">
    <property type="entry name" value="LipOase_CS"/>
</dbReference>
<dbReference type="InterPro" id="IPR013819">
    <property type="entry name" value="LipOase_C"/>
</dbReference>
<protein>
    <recommendedName>
        <fullName evidence="14">Lipoxygenase</fullName>
        <ecNumber evidence="14">1.13.11.-</ecNumber>
    </recommendedName>
</protein>
<dbReference type="InterPro" id="IPR000907">
    <property type="entry name" value="LipOase"/>
</dbReference>
<dbReference type="SUPFAM" id="SSF49723">
    <property type="entry name" value="Lipase/lipooxygenase domain (PLAT/LH2 domain)"/>
    <property type="match status" value="1"/>
</dbReference>
<dbReference type="PROSITE" id="PS00081">
    <property type="entry name" value="LIPOXYGENASE_2"/>
    <property type="match status" value="1"/>
</dbReference>
<feature type="non-terminal residue" evidence="17">
    <location>
        <position position="1"/>
    </location>
</feature>
<comment type="similarity">
    <text evidence="2 13">Belongs to the lipoxygenase family.</text>
</comment>
<evidence type="ECO:0000256" key="10">
    <source>
        <dbReference type="ARBA" id="ARBA00023098"/>
    </source>
</evidence>
<dbReference type="GO" id="GO:0031408">
    <property type="term" value="P:oxylipin biosynthetic process"/>
    <property type="evidence" value="ECO:0007669"/>
    <property type="project" value="UniProtKB-UniRule"/>
</dbReference>
<sequence>KLAMVKLALIKADLNWNLPSLGTVVTDTTHKITFYWPPEFGTPGAIIVTNKHVREFFLKNVSIHFAGHGDNNFLCNSWIYPTWMGKVCSNFTAERVFFANNSYLPEETPVGLVSWRRAELVRLKGDGTGKRETWDRVYDYDVYNDLGDPDNDKNLQRTVKLMRLESYIASCLSPSHQDDDVAWMKDEEFARQTLSGANPIVIQCLQVWLPSSKLNIQIYGPQESSITDQHLLPYLDGIFVDEGIESKRLFVLDYYDAYIPYVKHINELAISKVYATRTVFFLLSDGTLKPIAIELCLPPTSVGLGERRVFTPDSSGEEKGWLWQLAKAHVKANDSGYHQIVSHWLRTHAAVEPFIIATHRNMSKLHPIHKLLVPHFRNTMDINRVARQSLINVGGVIEKCFSAGPFGMEISSKAYVEWRFNEQGLPADLLKRGMAIPDPTNEANGLKLVVEDYPYAVDGLEIWGALKSWVCDYTSLYYRDDQTVESDEEVQAWWKEIIEVGHGDKKHDQVGWYKMNTLNDLNEAITTLIWVASAHHAAVNFGQYGYAGFMPNLPTTTRRLVPQKGSEEYSKLLKEPEAYFLETLTDPETATTTMAVLEILFKHSSDEIYLGQGSTTEWVEDSRVVNLFQQFRLNLFGIEKQIMTRNVNPDLKNRCGA</sequence>
<gene>
    <name evidence="17" type="ORF">KI387_000339</name>
</gene>
<comment type="pathway">
    <text evidence="14">Lipid metabolism; oxylipin biosynthesis.</text>
</comment>
<dbReference type="AlphaFoldDB" id="A0AA38GSC5"/>
<dbReference type="SMART" id="SM00308">
    <property type="entry name" value="LH2"/>
    <property type="match status" value="1"/>
</dbReference>
<dbReference type="InterPro" id="IPR001024">
    <property type="entry name" value="PLAT/LH2_dom"/>
</dbReference>
<dbReference type="PROSITE" id="PS51393">
    <property type="entry name" value="LIPOXYGENASE_3"/>
    <property type="match status" value="2"/>
</dbReference>
<evidence type="ECO:0000256" key="1">
    <source>
        <dbReference type="ARBA" id="ARBA00001962"/>
    </source>
</evidence>
<dbReference type="Gene3D" id="2.60.60.20">
    <property type="entry name" value="PLAT/LH2 domain"/>
    <property type="match status" value="1"/>
</dbReference>
<dbReference type="Pfam" id="PF00305">
    <property type="entry name" value="Lipoxygenase"/>
    <property type="match status" value="2"/>
</dbReference>
<dbReference type="PRINTS" id="PR00087">
    <property type="entry name" value="LIPOXYGENASE"/>
</dbReference>
<evidence type="ECO:0000256" key="4">
    <source>
        <dbReference type="ARBA" id="ARBA00022723"/>
    </source>
</evidence>
<evidence type="ECO:0000256" key="11">
    <source>
        <dbReference type="ARBA" id="ARBA00023160"/>
    </source>
</evidence>
<organism evidence="17 18">
    <name type="scientific">Taxus chinensis</name>
    <name type="common">Chinese yew</name>
    <name type="synonym">Taxus wallichiana var. chinensis</name>
    <dbReference type="NCBI Taxonomy" id="29808"/>
    <lineage>
        <taxon>Eukaryota</taxon>
        <taxon>Viridiplantae</taxon>
        <taxon>Streptophyta</taxon>
        <taxon>Embryophyta</taxon>
        <taxon>Tracheophyta</taxon>
        <taxon>Spermatophyta</taxon>
        <taxon>Pinopsida</taxon>
        <taxon>Pinidae</taxon>
        <taxon>Conifers II</taxon>
        <taxon>Cupressales</taxon>
        <taxon>Taxaceae</taxon>
        <taxon>Taxus</taxon>
    </lineage>
</organism>
<keyword evidence="5 14" id="KW-0925">Oxylipin biosynthesis</keyword>
<dbReference type="GO" id="GO:0006633">
    <property type="term" value="P:fatty acid biosynthetic process"/>
    <property type="evidence" value="ECO:0007669"/>
    <property type="project" value="UniProtKB-KW"/>
</dbReference>
<evidence type="ECO:0000256" key="6">
    <source>
        <dbReference type="ARBA" id="ARBA00022832"/>
    </source>
</evidence>
<keyword evidence="6" id="KW-0276">Fatty acid metabolism</keyword>
<accession>A0AA38GSC5</accession>
<dbReference type="Gene3D" id="1.20.245.10">
    <property type="entry name" value="Lipoxygenase-1, Domain 5"/>
    <property type="match status" value="1"/>
</dbReference>
<evidence type="ECO:0000313" key="17">
    <source>
        <dbReference type="EMBL" id="KAH9328231.1"/>
    </source>
</evidence>
<comment type="caution">
    <text evidence="12">Lacks conserved residue(s) required for the propagation of feature annotation.</text>
</comment>
<reference evidence="17 18" key="1">
    <citation type="journal article" date="2021" name="Nat. Plants">
        <title>The Taxus genome provides insights into paclitaxel biosynthesis.</title>
        <authorList>
            <person name="Xiong X."/>
            <person name="Gou J."/>
            <person name="Liao Q."/>
            <person name="Li Y."/>
            <person name="Zhou Q."/>
            <person name="Bi G."/>
            <person name="Li C."/>
            <person name="Du R."/>
            <person name="Wang X."/>
            <person name="Sun T."/>
            <person name="Guo L."/>
            <person name="Liang H."/>
            <person name="Lu P."/>
            <person name="Wu Y."/>
            <person name="Zhang Z."/>
            <person name="Ro D.K."/>
            <person name="Shang Y."/>
            <person name="Huang S."/>
            <person name="Yan J."/>
        </authorList>
    </citation>
    <scope>NUCLEOTIDE SEQUENCE [LARGE SCALE GENOMIC DNA]</scope>
    <source>
        <strain evidence="17">Ta-2019</strain>
    </source>
</reference>
<evidence type="ECO:0000256" key="2">
    <source>
        <dbReference type="ARBA" id="ARBA00009419"/>
    </source>
</evidence>
<dbReference type="EC" id="1.13.11.-" evidence="14"/>
<evidence type="ECO:0000259" key="16">
    <source>
        <dbReference type="PROSITE" id="PS51393"/>
    </source>
</evidence>
<evidence type="ECO:0000256" key="13">
    <source>
        <dbReference type="RuleBase" id="RU003974"/>
    </source>
</evidence>
<dbReference type="InterPro" id="IPR001246">
    <property type="entry name" value="LipOase_plant"/>
</dbReference>
<evidence type="ECO:0000256" key="5">
    <source>
        <dbReference type="ARBA" id="ARBA00022767"/>
    </source>
</evidence>
<dbReference type="SUPFAM" id="SSF48484">
    <property type="entry name" value="Lipoxigenase"/>
    <property type="match status" value="1"/>
</dbReference>
<feature type="non-terminal residue" evidence="17">
    <location>
        <position position="657"/>
    </location>
</feature>
<comment type="cofactor">
    <cofactor evidence="1 13">
        <name>Fe cation</name>
        <dbReference type="ChEBI" id="CHEBI:24875"/>
    </cofactor>
</comment>
<dbReference type="PROSITE" id="PS50095">
    <property type="entry name" value="PLAT"/>
    <property type="match status" value="1"/>
</dbReference>
<keyword evidence="7 13" id="KW-0223">Dioxygenase</keyword>
<evidence type="ECO:0000313" key="18">
    <source>
        <dbReference type="Proteomes" id="UP000824469"/>
    </source>
</evidence>
<name>A0AA38GSC5_TAXCH</name>
<feature type="domain" description="Lipoxygenase" evidence="16">
    <location>
        <begin position="182"/>
        <end position="657"/>
    </location>
</feature>
<dbReference type="InterPro" id="IPR036226">
    <property type="entry name" value="LipOase_C_sf"/>
</dbReference>
<proteinExistence type="inferred from homology"/>
<dbReference type="Gene3D" id="4.10.375.10">
    <property type="entry name" value="Lipoxygenase-1, Domain 2"/>
    <property type="match status" value="1"/>
</dbReference>
<dbReference type="GO" id="GO:0034440">
    <property type="term" value="P:lipid oxidation"/>
    <property type="evidence" value="ECO:0007669"/>
    <property type="project" value="InterPro"/>
</dbReference>
<keyword evidence="4 13" id="KW-0479">Metal-binding</keyword>
<dbReference type="Pfam" id="PF01477">
    <property type="entry name" value="PLAT"/>
    <property type="match status" value="1"/>
</dbReference>
<dbReference type="InterPro" id="IPR036392">
    <property type="entry name" value="PLAT/LH2_dom_sf"/>
</dbReference>
<dbReference type="PRINTS" id="PR00468">
    <property type="entry name" value="PLTLPOXGNASE"/>
</dbReference>
<dbReference type="Gene3D" id="3.10.450.60">
    <property type="match status" value="1"/>
</dbReference>